<feature type="domain" description="N-acetyltransferase" evidence="1">
    <location>
        <begin position="1"/>
        <end position="168"/>
    </location>
</feature>
<dbReference type="InterPro" id="IPR016181">
    <property type="entry name" value="Acyl_CoA_acyltransferase"/>
</dbReference>
<dbReference type="EC" id="2.3.1.-" evidence="2"/>
<protein>
    <submittedName>
        <fullName evidence="2">GNAT family N-acetyltransferase</fullName>
        <ecNumber evidence="2">2.3.1.-</ecNumber>
    </submittedName>
</protein>
<proteinExistence type="predicted"/>
<dbReference type="AlphaFoldDB" id="A0AAX3W781"/>
<dbReference type="InterPro" id="IPR000182">
    <property type="entry name" value="GNAT_dom"/>
</dbReference>
<keyword evidence="2" id="KW-0012">Acyltransferase</keyword>
<dbReference type="PANTHER" id="PTHR39173">
    <property type="entry name" value="ACETYLTRANSFERASE"/>
    <property type="match status" value="1"/>
</dbReference>
<dbReference type="EMBL" id="CP118848">
    <property type="protein sequence ID" value="WHI61280.1"/>
    <property type="molecule type" value="Genomic_DNA"/>
</dbReference>
<dbReference type="GO" id="GO:0016747">
    <property type="term" value="F:acyltransferase activity, transferring groups other than amino-acyl groups"/>
    <property type="evidence" value="ECO:0007669"/>
    <property type="project" value="InterPro"/>
</dbReference>
<dbReference type="SUPFAM" id="SSF55729">
    <property type="entry name" value="Acyl-CoA N-acyltransferases (Nat)"/>
    <property type="match status" value="1"/>
</dbReference>
<evidence type="ECO:0000313" key="2">
    <source>
        <dbReference type="EMBL" id="WHI61280.1"/>
    </source>
</evidence>
<dbReference type="PANTHER" id="PTHR39173:SF1">
    <property type="entry name" value="ACETYLTRANSFERASE"/>
    <property type="match status" value="1"/>
</dbReference>
<dbReference type="Proteomes" id="UP001223261">
    <property type="component" value="Chromosome"/>
</dbReference>
<name>A0AAX3W781_MAMLE</name>
<reference evidence="2" key="1">
    <citation type="journal article" date="2023" name="Antibiotics">
        <title>Prevalence and Molecular Characterization of Methicillin-Resistant Staphylococci (MRS) and Mammaliicocci (MRM) in Dromedary Camels from Algeria: First Detection of SCCmec-mecC Hybrid in Methicillin-Resistant Mammaliicoccus lentus.</title>
        <authorList>
            <person name="Belhout C."/>
            <person name="Boyen F."/>
            <person name="Vereecke N."/>
            <person name="Theuns S."/>
            <person name="Taibi N."/>
            <person name="Stegger M."/>
            <person name="de la Fe-Rodriguez P.Y."/>
            <person name="Bouayad L."/>
            <person name="Elgroud R."/>
            <person name="Butaye P."/>
        </authorList>
    </citation>
    <scope>NUCLEOTIDE SEQUENCE</scope>
    <source>
        <strain evidence="2">7048</strain>
    </source>
</reference>
<dbReference type="CDD" id="cd04301">
    <property type="entry name" value="NAT_SF"/>
    <property type="match status" value="1"/>
</dbReference>
<gene>
    <name evidence="2" type="ORF">PYH69_06520</name>
</gene>
<evidence type="ECO:0000313" key="3">
    <source>
        <dbReference type="Proteomes" id="UP001223261"/>
    </source>
</evidence>
<accession>A0AAX3W781</accession>
<evidence type="ECO:0000259" key="1">
    <source>
        <dbReference type="PROSITE" id="PS51186"/>
    </source>
</evidence>
<dbReference type="Gene3D" id="3.40.630.30">
    <property type="match status" value="1"/>
</dbReference>
<keyword evidence="2" id="KW-0808">Transferase</keyword>
<organism evidence="2 3">
    <name type="scientific">Mammaliicoccus lentus</name>
    <name type="common">Staphylococcus lentus</name>
    <dbReference type="NCBI Taxonomy" id="42858"/>
    <lineage>
        <taxon>Bacteria</taxon>
        <taxon>Bacillati</taxon>
        <taxon>Bacillota</taxon>
        <taxon>Bacilli</taxon>
        <taxon>Bacillales</taxon>
        <taxon>Staphylococcaceae</taxon>
        <taxon>Mammaliicoccus</taxon>
    </lineage>
</organism>
<dbReference type="PROSITE" id="PS51186">
    <property type="entry name" value="GNAT"/>
    <property type="match status" value="1"/>
</dbReference>
<dbReference type="Pfam" id="PF13302">
    <property type="entry name" value="Acetyltransf_3"/>
    <property type="match status" value="1"/>
</dbReference>
<sequence>MEFHEIKEDIKTLFNEYISEWYDNNDKIVPWSTDVRHHGGFNSMLEMQNEAITPPKNSDFVRAKTFVLIDRGIIVGAANIRYQLNDGLQQVGGHVGYGVRRSERGKGYATTILKYALEELRNDFVEYALITCDEDNFGSAKVIERNGGKEDKPYISESQNVTKRYWIKL</sequence>
<dbReference type="RefSeq" id="WP_282862894.1">
    <property type="nucleotide sequence ID" value="NZ_CP118848.1"/>
</dbReference>